<dbReference type="InterPro" id="IPR001387">
    <property type="entry name" value="Cro/C1-type_HTH"/>
</dbReference>
<protein>
    <submittedName>
        <fullName evidence="2">XRE family transcriptional regulator</fullName>
    </submittedName>
</protein>
<dbReference type="SMART" id="SM00530">
    <property type="entry name" value="HTH_XRE"/>
    <property type="match status" value="1"/>
</dbReference>
<dbReference type="EMBL" id="UGQT01000001">
    <property type="protein sequence ID" value="STZ58574.1"/>
    <property type="molecule type" value="Genomic_DNA"/>
</dbReference>
<gene>
    <name evidence="2" type="ORF">NCTC10821_02088</name>
</gene>
<dbReference type="AlphaFoldDB" id="A0A378TDK0"/>
<dbReference type="InterPro" id="IPR010982">
    <property type="entry name" value="Lambda_DNA-bd_dom_sf"/>
</dbReference>
<feature type="domain" description="HTH cro/C1-type" evidence="1">
    <location>
        <begin position="37"/>
        <end position="80"/>
    </location>
</feature>
<dbReference type="PANTHER" id="PTHR35010:SF2">
    <property type="entry name" value="BLL4672 PROTEIN"/>
    <property type="match status" value="1"/>
</dbReference>
<evidence type="ECO:0000259" key="1">
    <source>
        <dbReference type="PROSITE" id="PS50943"/>
    </source>
</evidence>
<name>A0A378TDK0_9MYCO</name>
<dbReference type="Gene3D" id="3.30.450.180">
    <property type="match status" value="1"/>
</dbReference>
<organism evidence="2 3">
    <name type="scientific">Mycolicibacterium tokaiense</name>
    <dbReference type="NCBI Taxonomy" id="39695"/>
    <lineage>
        <taxon>Bacteria</taxon>
        <taxon>Bacillati</taxon>
        <taxon>Actinomycetota</taxon>
        <taxon>Actinomycetes</taxon>
        <taxon>Mycobacteriales</taxon>
        <taxon>Mycobacteriaceae</taxon>
        <taxon>Mycolicibacterium</taxon>
    </lineage>
</organism>
<dbReference type="Proteomes" id="UP000254978">
    <property type="component" value="Unassembled WGS sequence"/>
</dbReference>
<accession>A0A378TDK0</accession>
<dbReference type="CDD" id="cd00093">
    <property type="entry name" value="HTH_XRE"/>
    <property type="match status" value="1"/>
</dbReference>
<keyword evidence="3" id="KW-1185">Reference proteome</keyword>
<evidence type="ECO:0000313" key="3">
    <source>
        <dbReference type="Proteomes" id="UP000254978"/>
    </source>
</evidence>
<dbReference type="SUPFAM" id="SSF47413">
    <property type="entry name" value="lambda repressor-like DNA-binding domains"/>
    <property type="match status" value="1"/>
</dbReference>
<dbReference type="Pfam" id="PF13560">
    <property type="entry name" value="HTH_31"/>
    <property type="match status" value="1"/>
</dbReference>
<dbReference type="InterPro" id="IPR041413">
    <property type="entry name" value="MLTR_LBD"/>
</dbReference>
<dbReference type="Gene3D" id="1.10.260.40">
    <property type="entry name" value="lambda repressor-like DNA-binding domains"/>
    <property type="match status" value="1"/>
</dbReference>
<dbReference type="GO" id="GO:0003677">
    <property type="term" value="F:DNA binding"/>
    <property type="evidence" value="ECO:0007669"/>
    <property type="project" value="InterPro"/>
</dbReference>
<dbReference type="PANTHER" id="PTHR35010">
    <property type="entry name" value="BLL4672 PROTEIN-RELATED"/>
    <property type="match status" value="1"/>
</dbReference>
<proteinExistence type="predicted"/>
<dbReference type="PROSITE" id="PS50943">
    <property type="entry name" value="HTH_CROC1"/>
    <property type="match status" value="1"/>
</dbReference>
<evidence type="ECO:0000313" key="2">
    <source>
        <dbReference type="EMBL" id="STZ58574.1"/>
    </source>
</evidence>
<reference evidence="2 3" key="1">
    <citation type="submission" date="2018-06" db="EMBL/GenBank/DDBJ databases">
        <authorList>
            <consortium name="Pathogen Informatics"/>
            <person name="Doyle S."/>
        </authorList>
    </citation>
    <scope>NUCLEOTIDE SEQUENCE [LARGE SCALE GENOMIC DNA]</scope>
    <source>
        <strain evidence="2 3">NCTC10821</strain>
    </source>
</reference>
<dbReference type="RefSeq" id="WP_197746420.1">
    <property type="nucleotide sequence ID" value="NZ_AP022600.1"/>
</dbReference>
<sequence>MPSELGDFLRTRRAKVGPEDIGLVPGGPRRVTGLRGEEVALAAGVSVDYYRRLEQGRELRPSPEVLAALSSILQLSEPEQQYVYSLAGVARRLDEQASIRPVPPELLSLMDSWEEAGAMVLDPLLDIVVLNSRAAELFCGFTETANLLEMVFLDPEGRRFYVDWEAAAQGTVANLRASADFSHTPARLTELLETLNSGSEEFAAYWSRHDVQPKTHETKLLHHPVRGRLTADFHAFGVASAPGYQLLIYRERS</sequence>
<dbReference type="Pfam" id="PF17765">
    <property type="entry name" value="MLTR_LBD"/>
    <property type="match status" value="1"/>
</dbReference>